<dbReference type="AlphaFoldDB" id="A0A2K0UIZ4"/>
<reference evidence="2 3" key="1">
    <citation type="submission" date="2017-06" db="EMBL/GenBank/DDBJ databases">
        <title>Genome of Fusarium nygamai isolate CS10214.</title>
        <authorList>
            <person name="Gardiner D.M."/>
            <person name="Obanor F."/>
            <person name="Kazan K."/>
        </authorList>
    </citation>
    <scope>NUCLEOTIDE SEQUENCE [LARGE SCALE GENOMIC DNA]</scope>
    <source>
        <strain evidence="2 3">CS10214</strain>
    </source>
</reference>
<protein>
    <submittedName>
        <fullName evidence="2">Uncharacterized protein</fullName>
    </submittedName>
</protein>
<feature type="transmembrane region" description="Helical" evidence="1">
    <location>
        <begin position="126"/>
        <end position="152"/>
    </location>
</feature>
<proteinExistence type="predicted"/>
<evidence type="ECO:0000256" key="1">
    <source>
        <dbReference type="SAM" id="Phobius"/>
    </source>
</evidence>
<sequence>MRDRGGRCDDEHHDQQPWRSRSILSSIIKSWRGGRARHWPSFNDGVHGVVDIIELDKYGYAVVYVSTTAEFEPPDFESYEPPSMPGKKGVQIALNYNATKILISLGQTLYSVFTLYRTRGDQVARYGYAAFGLTVAPFAVMSTVNLLGNLIVPTYPKMYLVESAGLRKAREEGIYIDGVVGRLVETEKEKEDFCLDHRKTIAALDFSRKPTIWQYAACTVVSTIPLLINYGISGLESRSSSLAARVWMLLWLASCIAFATFYTTLEALQMAQATHSLWRSEDGLDGTAEPKLSQ</sequence>
<dbReference type="OrthoDB" id="5406607at2759"/>
<feature type="transmembrane region" description="Helical" evidence="1">
    <location>
        <begin position="212"/>
        <end position="230"/>
    </location>
</feature>
<gene>
    <name evidence="2" type="ORF">FNYG_15206</name>
</gene>
<keyword evidence="1" id="KW-1133">Transmembrane helix</keyword>
<dbReference type="EMBL" id="MTQA01000490">
    <property type="protein sequence ID" value="PNP57724.1"/>
    <property type="molecule type" value="Genomic_DNA"/>
</dbReference>
<evidence type="ECO:0000313" key="2">
    <source>
        <dbReference type="EMBL" id="PNP57724.1"/>
    </source>
</evidence>
<name>A0A2K0UIZ4_GIBNY</name>
<comment type="caution">
    <text evidence="2">The sequence shown here is derived from an EMBL/GenBank/DDBJ whole genome shotgun (WGS) entry which is preliminary data.</text>
</comment>
<dbReference type="Proteomes" id="UP000236664">
    <property type="component" value="Unassembled WGS sequence"/>
</dbReference>
<evidence type="ECO:0000313" key="3">
    <source>
        <dbReference type="Proteomes" id="UP000236664"/>
    </source>
</evidence>
<keyword evidence="1" id="KW-0812">Transmembrane</keyword>
<feature type="transmembrane region" description="Helical" evidence="1">
    <location>
        <begin position="242"/>
        <end position="262"/>
    </location>
</feature>
<organism evidence="2 3">
    <name type="scientific">Gibberella nygamai</name>
    <name type="common">Bean root rot disease fungus</name>
    <name type="synonym">Fusarium nygamai</name>
    <dbReference type="NCBI Taxonomy" id="42673"/>
    <lineage>
        <taxon>Eukaryota</taxon>
        <taxon>Fungi</taxon>
        <taxon>Dikarya</taxon>
        <taxon>Ascomycota</taxon>
        <taxon>Pezizomycotina</taxon>
        <taxon>Sordariomycetes</taxon>
        <taxon>Hypocreomycetidae</taxon>
        <taxon>Hypocreales</taxon>
        <taxon>Nectriaceae</taxon>
        <taxon>Fusarium</taxon>
        <taxon>Fusarium fujikuroi species complex</taxon>
    </lineage>
</organism>
<keyword evidence="1" id="KW-0472">Membrane</keyword>
<accession>A0A2K0UIZ4</accession>
<keyword evidence="3" id="KW-1185">Reference proteome</keyword>